<dbReference type="Gene3D" id="3.40.50.300">
    <property type="entry name" value="P-loop containing nucleotide triphosphate hydrolases"/>
    <property type="match status" value="1"/>
</dbReference>
<dbReference type="EMBL" id="LVKK01000009">
    <property type="protein sequence ID" value="OAG43540.1"/>
    <property type="molecule type" value="Genomic_DNA"/>
</dbReference>
<dbReference type="InterPro" id="IPR029058">
    <property type="entry name" value="AB_hydrolase_fold"/>
</dbReference>
<dbReference type="Gene3D" id="2.130.10.10">
    <property type="entry name" value="YVTN repeat-like/Quinoprotein amine dehydrogenase"/>
    <property type="match status" value="3"/>
</dbReference>
<dbReference type="InterPro" id="IPR056884">
    <property type="entry name" value="NPHP3-like_N"/>
</dbReference>
<dbReference type="SUPFAM" id="SSF53474">
    <property type="entry name" value="alpha/beta-Hydrolases"/>
    <property type="match status" value="1"/>
</dbReference>
<sequence length="1636" mass="183277">MLGKLRVGFSHRRKQSTQHSGQPLTGAGDNLAVDSPSNNAQGEDSGSIANIPAKCPPARASPGTNDAQGPSRTGNGANVLGLDIIHEPQSRPTADIIFVHGLGGHSHKTWSKDRNIDFFWPGLWLPNDPQLRKARLFTYGYDSQLLGPKSVSNIMGFARSLLFDMRYGRGNRVNSLRIGEAPIVFVAHSMGGLVVKKAYLMAQNDQNCAKISRSILGIMFLSTPHRGSNLSLVLNLTLRATFQPEKSFVKELERNSSTIEDINDQFRHVAPNLSIVSFYEEHATPILGKRLMIVQRDSAILGYINEDSRGLPADHHTICKFDSEEDSKYRIVRDTLKDLVEKLENGALQTPNVGSLITRKNIEKILGLSRTPAEDFNSLRKRWVPGSCEWFLQDSRTQFWLTNPSDSHLIWYNAPPAYGKSVLSSYVIHYLQAEGHHCQYYFFNFGDQTRRSISGMLRSLAHQISLIMPEYKEEIFTTCAEDIGYDEKDYRFLWHKLFETLLFCKTFPRPLFWVIDGLDESESSQTIVELLAEALSKAQIQIKVLVTSRRTEALAWEIKKVERLLRVNVIDGNEHTHNDGDIKLLVDRELEHLPGNTAVRERLRQEILKRASGNFLWVSIVLDNLYKWQTESEIRAMLEQIPENMTKMYSQMLLSITENDNKRRVKLAKELLQWVVCAPQPLTLDQLRDGISKEYPDILDLKKTVRDVCGHFIFISNTNHVMMIHQTARDFLTNDFNGISELDRQSASSAVLIKSLSSISNPSTRALAIGAKGSLSIRMELEAQHPFSLYAANSWFHYLEYADSVSEEALRALDTFFGGPNVLDWIYILTVKDEVGALARAGSALLKFVTSNHGRKISMDHRLPTFELLGNWGTDLMRIAAKFTRYLTTQPYAIYEIIPALSPPISMINRQFRQCKGPKITITGQNESWTDVFGRFSLSQDEIALKIVSTSAHLAVLTRGGITRVWSSTDFKGICTLRHGEAVVDMCMNHRGDMLVTYGLNTTIVWDVPAGTVRLRVPNIGNSRAMSLTFAMNDQRVLAATDDSVVRFLEIAEDGAAWKVLDGSLLKENPRPDLVIMNSPSCVVFNASGTQIGVCYRSFPLTVWDLNRATIIRRCLRPVVHSNPASVSSPTWFPVEFFNWNPVTGHIIGWYKGNNLFKWHPVTDETHEVPACVDGLVCSPNGKLFVTSNSDGIVQLWDFASFTVTYQLSSGDLISGLSFSPDSERFYDIRGSTITAWEPGGLAQLSGPGEAFGGPLCEKQGTAMCSVRQVKVTQSPSLIAISSAPDGLRYVTANDHGEVHLADVRDTFKIELTRFPNLVCVSHLVWSPRGGMIVVADLTADVRILQIDNSTSSQLKHTRVQLFQRPKLSLGGGAVHQMLVDFSSKMLLVLTDKLAQLWSIHDCCVKISAPMIGAAQHSWFNQPTNHDLFLGVGPEYIRVFQWSSLQQMYQIKFSSTLLSLARQPTLTPPMDETTHNLAPDESSDSREEPAMKISKAIFTQDGKHILIYLRESIPGSKPQKKLLVLPVKAMDAAINLGKEAILECMEVRSDLVEILEIPLGILAGEQLIFFDCDFWLCSVDLTRQADMDVRRHYFIPRDWTSIEGLEQSLILPEGTLLCIQEGNVVTIRSNLIGIGF</sequence>
<dbReference type="InterPro" id="IPR036322">
    <property type="entry name" value="WD40_repeat_dom_sf"/>
</dbReference>
<dbReference type="RefSeq" id="XP_022515492.1">
    <property type="nucleotide sequence ID" value="XM_022652106.1"/>
</dbReference>
<dbReference type="PANTHER" id="PTHR10039">
    <property type="entry name" value="AMELOGENIN"/>
    <property type="match status" value="1"/>
</dbReference>
<feature type="domain" description="GPI inositol-deacylase winged helix" evidence="4">
    <location>
        <begin position="664"/>
        <end position="735"/>
    </location>
</feature>
<feature type="domain" description="Nephrocystin 3-like N-terminal" evidence="5">
    <location>
        <begin position="386"/>
        <end position="549"/>
    </location>
</feature>
<evidence type="ECO:0000256" key="1">
    <source>
        <dbReference type="ARBA" id="ARBA00022737"/>
    </source>
</evidence>
<dbReference type="InterPro" id="IPR001680">
    <property type="entry name" value="WD40_rpt"/>
</dbReference>
<name>A0A177FIS1_9EURO</name>
<dbReference type="Pfam" id="PF24883">
    <property type="entry name" value="NPHP3_N"/>
    <property type="match status" value="1"/>
</dbReference>
<feature type="region of interest" description="Disordered" evidence="3">
    <location>
        <begin position="1"/>
        <end position="75"/>
    </location>
</feature>
<evidence type="ECO:0000256" key="3">
    <source>
        <dbReference type="SAM" id="MobiDB-lite"/>
    </source>
</evidence>
<evidence type="ECO:0000259" key="5">
    <source>
        <dbReference type="Pfam" id="PF24883"/>
    </source>
</evidence>
<dbReference type="Pfam" id="PF22939">
    <property type="entry name" value="WHD_GPIID"/>
    <property type="match status" value="1"/>
</dbReference>
<keyword evidence="7" id="KW-1185">Reference proteome</keyword>
<feature type="compositionally biased region" description="Polar residues" evidence="3">
    <location>
        <begin position="62"/>
        <end position="75"/>
    </location>
</feature>
<accession>A0A177FIS1</accession>
<protein>
    <submittedName>
        <fullName evidence="6">Uncharacterized protein</fullName>
    </submittedName>
</protein>
<feature type="repeat" description="WD" evidence="2">
    <location>
        <begin position="1179"/>
        <end position="1207"/>
    </location>
</feature>
<dbReference type="InterPro" id="IPR027417">
    <property type="entry name" value="P-loop_NTPase"/>
</dbReference>
<evidence type="ECO:0000313" key="6">
    <source>
        <dbReference type="EMBL" id="OAG43540.1"/>
    </source>
</evidence>
<dbReference type="Gene3D" id="3.40.50.1820">
    <property type="entry name" value="alpha/beta hydrolase"/>
    <property type="match status" value="1"/>
</dbReference>
<organism evidence="6 7">
    <name type="scientific">Fonsecaea monophora</name>
    <dbReference type="NCBI Taxonomy" id="254056"/>
    <lineage>
        <taxon>Eukaryota</taxon>
        <taxon>Fungi</taxon>
        <taxon>Dikarya</taxon>
        <taxon>Ascomycota</taxon>
        <taxon>Pezizomycotina</taxon>
        <taxon>Eurotiomycetes</taxon>
        <taxon>Chaetothyriomycetidae</taxon>
        <taxon>Chaetothyriales</taxon>
        <taxon>Herpotrichiellaceae</taxon>
        <taxon>Fonsecaea</taxon>
    </lineage>
</organism>
<dbReference type="Proteomes" id="UP000077002">
    <property type="component" value="Unassembled WGS sequence"/>
</dbReference>
<keyword evidence="1" id="KW-0677">Repeat</keyword>
<evidence type="ECO:0000256" key="2">
    <source>
        <dbReference type="PROSITE-ProRule" id="PRU00221"/>
    </source>
</evidence>
<evidence type="ECO:0000313" key="7">
    <source>
        <dbReference type="Proteomes" id="UP000077002"/>
    </source>
</evidence>
<comment type="caution">
    <text evidence="6">The sequence shown here is derived from an EMBL/GenBank/DDBJ whole genome shotgun (WGS) entry which is preliminary data.</text>
</comment>
<proteinExistence type="predicted"/>
<evidence type="ECO:0000259" key="4">
    <source>
        <dbReference type="Pfam" id="PF22939"/>
    </source>
</evidence>
<dbReference type="SUPFAM" id="SSF52540">
    <property type="entry name" value="P-loop containing nucleoside triphosphate hydrolases"/>
    <property type="match status" value="1"/>
</dbReference>
<gene>
    <name evidence="6" type="ORF">AYO21_02126</name>
</gene>
<dbReference type="SUPFAM" id="SSF50978">
    <property type="entry name" value="WD40 repeat-like"/>
    <property type="match status" value="1"/>
</dbReference>
<feature type="compositionally biased region" description="Polar residues" evidence="3">
    <location>
        <begin position="35"/>
        <end position="48"/>
    </location>
</feature>
<keyword evidence="2" id="KW-0853">WD repeat</keyword>
<dbReference type="SUPFAM" id="SSF101908">
    <property type="entry name" value="Putative isomerase YbhE"/>
    <property type="match status" value="1"/>
</dbReference>
<dbReference type="PROSITE" id="PS50082">
    <property type="entry name" value="WD_REPEATS_2"/>
    <property type="match status" value="1"/>
</dbReference>
<dbReference type="GeneID" id="34597302"/>
<dbReference type="SMART" id="SM00320">
    <property type="entry name" value="WD40"/>
    <property type="match status" value="5"/>
</dbReference>
<dbReference type="PANTHER" id="PTHR10039:SF16">
    <property type="entry name" value="GPI INOSITOL-DEACYLASE"/>
    <property type="match status" value="1"/>
</dbReference>
<dbReference type="Pfam" id="PF00400">
    <property type="entry name" value="WD40"/>
    <property type="match status" value="1"/>
</dbReference>
<dbReference type="InterPro" id="IPR015943">
    <property type="entry name" value="WD40/YVTN_repeat-like_dom_sf"/>
</dbReference>
<dbReference type="InterPro" id="IPR054471">
    <property type="entry name" value="GPIID_WHD"/>
</dbReference>
<reference evidence="6 7" key="1">
    <citation type="submission" date="2016-03" db="EMBL/GenBank/DDBJ databases">
        <title>Draft genome sequence of the Fonsecaea monophora CBS 269.37.</title>
        <authorList>
            <person name="Bombassaro A."/>
            <person name="Vinicius W.A."/>
            <person name="De Hoog S."/>
            <person name="Sun J."/>
            <person name="Souza E.M."/>
            <person name="Raittz R.T."/>
            <person name="Costa F."/>
            <person name="Leao A.C."/>
            <person name="Tadra-Sfeir M.Z."/>
            <person name="Baura V."/>
            <person name="Balsanelli E."/>
            <person name="Pedrosa F.O."/>
            <person name="Moreno L.F."/>
            <person name="Steffens M.B."/>
            <person name="Xi L."/>
            <person name="Bocca A.L."/>
            <person name="Felipe M.S."/>
            <person name="Teixeira M."/>
            <person name="Telles Filho F.Q."/>
            <person name="Azevedo C.M."/>
            <person name="Gomes R."/>
            <person name="Vicente V.A."/>
        </authorList>
    </citation>
    <scope>NUCLEOTIDE SEQUENCE [LARGE SCALE GENOMIC DNA]</scope>
    <source>
        <strain evidence="6 7">CBS 269.37</strain>
    </source>
</reference>
<feature type="region of interest" description="Disordered" evidence="3">
    <location>
        <begin position="1468"/>
        <end position="1487"/>
    </location>
</feature>
<dbReference type="OrthoDB" id="194358at2759"/>